<dbReference type="Proteomes" id="UP000218244">
    <property type="component" value="Chromosome"/>
</dbReference>
<keyword evidence="2" id="KW-1185">Reference proteome</keyword>
<dbReference type="KEGG" id="csur:N24_1802"/>
<protein>
    <submittedName>
        <fullName evidence="1">Uncharacterized protein</fullName>
    </submittedName>
</protein>
<dbReference type="EMBL" id="AP017369">
    <property type="protein sequence ID" value="BAU96064.1"/>
    <property type="molecule type" value="Genomic_DNA"/>
</dbReference>
<organism evidence="1 2">
    <name type="scientific">Corynebacterium suranareeae</name>
    <dbReference type="NCBI Taxonomy" id="2506452"/>
    <lineage>
        <taxon>Bacteria</taxon>
        <taxon>Bacillati</taxon>
        <taxon>Actinomycetota</taxon>
        <taxon>Actinomycetes</taxon>
        <taxon>Mycobacteriales</taxon>
        <taxon>Corynebacteriaceae</taxon>
        <taxon>Corynebacterium</taxon>
    </lineage>
</organism>
<sequence length="143" mass="15803">MTNATRDASLAAAAKLGLPPDLFIAQHTTHGVCIVSKHTVAIHKDGYSCHLGLHLDAAGVVNLWHPSINDLTPVVAAELPDWIMLKRHNRYGIVAASVNTDFHPPLEDTTEHDCHIAFVVNGLYKPTRRPYVMTFEPKELHDI</sequence>
<evidence type="ECO:0000313" key="1">
    <source>
        <dbReference type="EMBL" id="BAU96064.1"/>
    </source>
</evidence>
<gene>
    <name evidence="1" type="ORF">N24_1802</name>
</gene>
<name>A0A160PR32_9CORY</name>
<dbReference type="AlphaFoldDB" id="A0A160PR32"/>
<accession>A0A160PR32</accession>
<dbReference type="RefSeq" id="WP_096456289.1">
    <property type="nucleotide sequence ID" value="NZ_AP017369.1"/>
</dbReference>
<reference evidence="1 2" key="1">
    <citation type="submission" date="2016-02" db="EMBL/GenBank/DDBJ databases">
        <title>Corynebacterium glutamicum N24 whole genome sequencing project.</title>
        <authorList>
            <person name="Matsutani M."/>
            <person name="Nangtapong N."/>
            <person name="Yakushi T."/>
            <person name="Matsushita K."/>
        </authorList>
    </citation>
    <scope>NUCLEOTIDE SEQUENCE [LARGE SCALE GENOMIC DNA]</scope>
    <source>
        <strain evidence="1 2">N24</strain>
    </source>
</reference>
<proteinExistence type="predicted"/>
<evidence type="ECO:0000313" key="2">
    <source>
        <dbReference type="Proteomes" id="UP000218244"/>
    </source>
</evidence>